<dbReference type="EMBL" id="OP434455">
    <property type="protein sequence ID" value="UYL87641.1"/>
    <property type="molecule type" value="Genomic_DNA"/>
</dbReference>
<evidence type="ECO:0000313" key="1">
    <source>
        <dbReference type="EMBL" id="UYL87641.1"/>
    </source>
</evidence>
<reference evidence="1" key="1">
    <citation type="submission" date="2024-06" db="EMBL/GenBank/DDBJ databases">
        <authorList>
            <person name="Hatch R.X."/>
            <person name="Arellano O.M."/>
            <person name="Sasaoka A.N."/>
            <person name="Stewart A.S."/>
            <person name="Velarde E.T."/>
            <person name="Garcia Costas A.M."/>
            <person name="Furlong K.P."/>
            <person name="Rudner A.D."/>
            <person name="Beyer A.R."/>
            <person name="Chong R.A."/>
            <person name="Edgington N.P."/>
            <person name="Freise A.C."/>
            <person name="Gibb B.P."/>
            <person name="Klyczek K.K."/>
            <person name="Swerdlow S.J."/>
            <person name="Garlena R.A."/>
            <person name="Russell D.A."/>
            <person name="Jacobs-Sera D."/>
            <person name="Hatfull G.F."/>
        </authorList>
    </citation>
    <scope>NUCLEOTIDE SEQUENCE</scope>
</reference>
<accession>A0A9X9P649</accession>
<name>A0A9X9P649_9CAUD</name>
<gene>
    <name evidence="1" type="primary">37</name>
    <name evidence="1" type="ORF">SEA_VRESIDENCE_37</name>
</gene>
<protein>
    <submittedName>
        <fullName evidence="1">Uncharacterized protein</fullName>
    </submittedName>
</protein>
<sequence>MHDDGGPLTGPLFLIPQKPADDAGEETFVLLPVVGEPDALVAVFNDGSYTRWAPFSP</sequence>
<proteinExistence type="predicted"/>
<evidence type="ECO:0000313" key="2">
    <source>
        <dbReference type="Proteomes" id="UP001164923"/>
    </source>
</evidence>
<organism evidence="1 2">
    <name type="scientific">Arthrobacter phage VResidence</name>
    <dbReference type="NCBI Taxonomy" id="2927294"/>
    <lineage>
        <taxon>Viruses</taxon>
        <taxon>Duplodnaviria</taxon>
        <taxon>Heunggongvirae</taxon>
        <taxon>Uroviricota</taxon>
        <taxon>Caudoviricetes</taxon>
        <taxon>Casidaviridae</taxon>
        <taxon>Manhattanvirus</taxon>
        <taxon>Manhattanvirus vresidence</taxon>
    </lineage>
</organism>
<keyword evidence="2" id="KW-1185">Reference proteome</keyword>
<dbReference type="Proteomes" id="UP001164923">
    <property type="component" value="Segment"/>
</dbReference>